<reference evidence="2 3" key="2">
    <citation type="journal article" date="2011" name="Stand. Genomic Sci.">
        <title>Complete genome sequence of Ferroglobus placidus AEDII12DO.</title>
        <authorList>
            <person name="Anderson I."/>
            <person name="Risso C."/>
            <person name="Holmes D."/>
            <person name="Lucas S."/>
            <person name="Copeland A."/>
            <person name="Lapidus A."/>
            <person name="Cheng J.F."/>
            <person name="Bruce D."/>
            <person name="Goodwin L."/>
            <person name="Pitluck S."/>
            <person name="Saunders E."/>
            <person name="Brettin T."/>
            <person name="Detter J.C."/>
            <person name="Han C."/>
            <person name="Tapia R."/>
            <person name="Larimer F."/>
            <person name="Land M."/>
            <person name="Hauser L."/>
            <person name="Woyke T."/>
            <person name="Lovley D."/>
            <person name="Kyrpides N."/>
            <person name="Ivanova N."/>
        </authorList>
    </citation>
    <scope>NUCLEOTIDE SEQUENCE [LARGE SCALE GENOMIC DNA]</scope>
    <source>
        <strain evidence="3">DSM 10642 / AEDII12DO</strain>
    </source>
</reference>
<dbReference type="SUPFAM" id="SSF81301">
    <property type="entry name" value="Nucleotidyltransferase"/>
    <property type="match status" value="1"/>
</dbReference>
<dbReference type="Gene3D" id="3.30.460.10">
    <property type="entry name" value="Beta Polymerase, domain 2"/>
    <property type="match status" value="1"/>
</dbReference>
<dbReference type="GO" id="GO:0016779">
    <property type="term" value="F:nucleotidyltransferase activity"/>
    <property type="evidence" value="ECO:0007669"/>
    <property type="project" value="InterPro"/>
</dbReference>
<evidence type="ECO:0000259" key="1">
    <source>
        <dbReference type="Pfam" id="PF01909"/>
    </source>
</evidence>
<evidence type="ECO:0000313" key="3">
    <source>
        <dbReference type="Proteomes" id="UP000002613"/>
    </source>
</evidence>
<accession>D3S251</accession>
<keyword evidence="3" id="KW-1185">Reference proteome</keyword>
<name>D3S251_FERPA</name>
<dbReference type="Pfam" id="PF01909">
    <property type="entry name" value="NTP_transf_2"/>
    <property type="match status" value="1"/>
</dbReference>
<proteinExistence type="predicted"/>
<dbReference type="GeneID" id="8779975"/>
<dbReference type="RefSeq" id="WP_012966876.1">
    <property type="nucleotide sequence ID" value="NC_013849.1"/>
</dbReference>
<dbReference type="KEGG" id="fpl:Ferp_2434"/>
<dbReference type="PANTHER" id="PTHR43449">
    <property type="entry name" value="NUCLEOTIDYLTRANSFERASE"/>
    <property type="match status" value="1"/>
</dbReference>
<dbReference type="AlphaFoldDB" id="D3S251"/>
<dbReference type="STRING" id="589924.Ferp_2434"/>
<reference evidence="3" key="1">
    <citation type="submission" date="2010-02" db="EMBL/GenBank/DDBJ databases">
        <title>Complete sequence of Ferroglobus placidus DSM 10642.</title>
        <authorList>
            <consortium name="US DOE Joint Genome Institute"/>
            <person name="Lucas S."/>
            <person name="Copeland A."/>
            <person name="Lapidus A."/>
            <person name="Cheng J.-F."/>
            <person name="Bruce D."/>
            <person name="Goodwin L."/>
            <person name="Pitluck S."/>
            <person name="Saunders E."/>
            <person name="Brettin T."/>
            <person name="Detter J.C."/>
            <person name="Han C."/>
            <person name="Tapia R."/>
            <person name="Larimer F."/>
            <person name="Land M."/>
            <person name="Hauser L."/>
            <person name="Kyrpides N."/>
            <person name="Ivanova N."/>
            <person name="Holmes D."/>
            <person name="Lovley D."/>
            <person name="Kyrpides N."/>
            <person name="Anderson I.J."/>
            <person name="Woyke T."/>
        </authorList>
    </citation>
    <scope>NUCLEOTIDE SEQUENCE [LARGE SCALE GENOMIC DNA]</scope>
    <source>
        <strain evidence="3">DSM 10642 / AEDII12DO</strain>
    </source>
</reference>
<dbReference type="EMBL" id="CP001899">
    <property type="protein sequence ID" value="ADC66542.1"/>
    <property type="molecule type" value="Genomic_DNA"/>
</dbReference>
<organism evidence="2 3">
    <name type="scientific">Ferroglobus placidus (strain DSM 10642 / AEDII12DO)</name>
    <dbReference type="NCBI Taxonomy" id="589924"/>
    <lineage>
        <taxon>Archaea</taxon>
        <taxon>Methanobacteriati</taxon>
        <taxon>Methanobacteriota</taxon>
        <taxon>Archaeoglobi</taxon>
        <taxon>Archaeoglobales</taxon>
        <taxon>Archaeoglobaceae</taxon>
        <taxon>Ferroglobus</taxon>
    </lineage>
</organism>
<sequence length="109" mass="12821">MQRNLPKRVIEVAEKLKEALYKRGIKISGIYLFGSYARGDYLKRSDIDLIVVSDDWEGVAFLKRLDIVNEIIWKEKLGNVEVIPVTTEELKRKESIVLRDARKYWIRVL</sequence>
<feature type="domain" description="Polymerase nucleotidyl transferase" evidence="1">
    <location>
        <begin position="14"/>
        <end position="97"/>
    </location>
</feature>
<dbReference type="eggNOG" id="arCOG01195">
    <property type="taxonomic scope" value="Archaea"/>
</dbReference>
<dbReference type="HOGENOM" id="CLU_130257_9_4_2"/>
<protein>
    <submittedName>
        <fullName evidence="2">DNA polymerase beta domain protein region</fullName>
    </submittedName>
</protein>
<dbReference type="InterPro" id="IPR002934">
    <property type="entry name" value="Polymerase_NTP_transf_dom"/>
</dbReference>
<dbReference type="PANTHER" id="PTHR43449:SF1">
    <property type="entry name" value="POLYMERASE BETA NUCLEOTIDYLTRANSFERASE DOMAIN-CONTAINING PROTEIN"/>
    <property type="match status" value="1"/>
</dbReference>
<dbReference type="PaxDb" id="589924-Ferp_2434"/>
<dbReference type="InterPro" id="IPR043519">
    <property type="entry name" value="NT_sf"/>
</dbReference>
<dbReference type="Proteomes" id="UP000002613">
    <property type="component" value="Chromosome"/>
</dbReference>
<dbReference type="OrthoDB" id="9287at2157"/>
<gene>
    <name evidence="2" type="ordered locus">Ferp_2434</name>
</gene>
<dbReference type="CDD" id="cd05403">
    <property type="entry name" value="NT_KNTase_like"/>
    <property type="match status" value="1"/>
</dbReference>
<evidence type="ECO:0000313" key="2">
    <source>
        <dbReference type="EMBL" id="ADC66542.1"/>
    </source>
</evidence>